<dbReference type="InterPro" id="IPR049394">
    <property type="entry name" value="eEFSec_C"/>
</dbReference>
<dbReference type="PROSITE" id="PS51722">
    <property type="entry name" value="G_TR_2"/>
    <property type="match status" value="1"/>
</dbReference>
<dbReference type="GO" id="GO:0005525">
    <property type="term" value="F:GTP binding"/>
    <property type="evidence" value="ECO:0007669"/>
    <property type="project" value="InterPro"/>
</dbReference>
<keyword evidence="5" id="KW-0378">Hydrolase</keyword>
<comment type="caution">
    <text evidence="5">The sequence shown here is derived from an EMBL/GenBank/DDBJ whole genome shotgun (WGS) entry which is preliminary data.</text>
</comment>
<feature type="region of interest" description="Disordered" evidence="3">
    <location>
        <begin position="471"/>
        <end position="504"/>
    </location>
</feature>
<evidence type="ECO:0000313" key="6">
    <source>
        <dbReference type="Proteomes" id="UP000664859"/>
    </source>
</evidence>
<proteinExistence type="predicted"/>
<dbReference type="Pfam" id="PF00009">
    <property type="entry name" value="GTP_EFTU"/>
    <property type="match status" value="1"/>
</dbReference>
<dbReference type="EMBL" id="JAFCMP010000124">
    <property type="protein sequence ID" value="KAG5185718.1"/>
    <property type="molecule type" value="Genomic_DNA"/>
</dbReference>
<dbReference type="CDD" id="cd03696">
    <property type="entry name" value="SelB_II"/>
    <property type="match status" value="1"/>
</dbReference>
<feature type="region of interest" description="Disordered" evidence="3">
    <location>
        <begin position="421"/>
        <end position="443"/>
    </location>
</feature>
<dbReference type="Pfam" id="PF21208">
    <property type="entry name" value="euk_SelB_III"/>
    <property type="match status" value="1"/>
</dbReference>
<dbReference type="PANTHER" id="PTHR43721:SF11">
    <property type="entry name" value="SELENOCYSTEINE-SPECIFIC ELONGATION FACTOR"/>
    <property type="match status" value="1"/>
</dbReference>
<dbReference type="OrthoDB" id="2067at2759"/>
<feature type="region of interest" description="Disordered" evidence="3">
    <location>
        <begin position="387"/>
        <end position="408"/>
    </location>
</feature>
<feature type="compositionally biased region" description="Low complexity" evidence="3">
    <location>
        <begin position="487"/>
        <end position="499"/>
    </location>
</feature>
<dbReference type="GO" id="GO:0003924">
    <property type="term" value="F:GTPase activity"/>
    <property type="evidence" value="ECO:0007669"/>
    <property type="project" value="InterPro"/>
</dbReference>
<dbReference type="SUPFAM" id="SSF50447">
    <property type="entry name" value="Translation proteins"/>
    <property type="match status" value="1"/>
</dbReference>
<dbReference type="InterPro" id="IPR027417">
    <property type="entry name" value="P-loop_NTPase"/>
</dbReference>
<dbReference type="InterPro" id="IPR050055">
    <property type="entry name" value="EF-Tu_GTPase"/>
</dbReference>
<evidence type="ECO:0000259" key="4">
    <source>
        <dbReference type="PROSITE" id="PS51722"/>
    </source>
</evidence>
<feature type="domain" description="Tr-type G" evidence="4">
    <location>
        <begin position="27"/>
        <end position="240"/>
    </location>
</feature>
<dbReference type="SUPFAM" id="SSF52540">
    <property type="entry name" value="P-loop containing nucleoside triphosphate hydrolases"/>
    <property type="match status" value="1"/>
</dbReference>
<dbReference type="GO" id="GO:0003746">
    <property type="term" value="F:translation elongation factor activity"/>
    <property type="evidence" value="ECO:0007669"/>
    <property type="project" value="TreeGrafter"/>
</dbReference>
<dbReference type="CDD" id="cd01889">
    <property type="entry name" value="SelB_euk"/>
    <property type="match status" value="1"/>
</dbReference>
<dbReference type="InterPro" id="IPR049393">
    <property type="entry name" value="eEFSec_III"/>
</dbReference>
<dbReference type="InterPro" id="IPR009000">
    <property type="entry name" value="Transl_B-barrel_sf"/>
</dbReference>
<evidence type="ECO:0000256" key="2">
    <source>
        <dbReference type="ARBA" id="ARBA00021392"/>
    </source>
</evidence>
<evidence type="ECO:0000313" key="5">
    <source>
        <dbReference type="EMBL" id="KAG5185718.1"/>
    </source>
</evidence>
<evidence type="ECO:0000256" key="3">
    <source>
        <dbReference type="SAM" id="MobiDB-lite"/>
    </source>
</evidence>
<dbReference type="GO" id="GO:0009507">
    <property type="term" value="C:chloroplast"/>
    <property type="evidence" value="ECO:0007669"/>
    <property type="project" value="UniProtKB-SubCell"/>
</dbReference>
<dbReference type="CDD" id="cd04094">
    <property type="entry name" value="eSelB_III"/>
    <property type="match status" value="1"/>
</dbReference>
<dbReference type="InterPro" id="IPR000795">
    <property type="entry name" value="T_Tr_GTP-bd_dom"/>
</dbReference>
<feature type="region of interest" description="Disordered" evidence="3">
    <location>
        <begin position="551"/>
        <end position="572"/>
    </location>
</feature>
<accession>A0A835ZB77</accession>
<feature type="compositionally biased region" description="Low complexity" evidence="3">
    <location>
        <begin position="432"/>
        <end position="442"/>
    </location>
</feature>
<dbReference type="Gene3D" id="3.40.50.300">
    <property type="entry name" value="P-loop containing nucleotide triphosphate hydrolases"/>
    <property type="match status" value="1"/>
</dbReference>
<reference evidence="5" key="1">
    <citation type="submission" date="2021-02" db="EMBL/GenBank/DDBJ databases">
        <title>First Annotated Genome of the Yellow-green Alga Tribonema minus.</title>
        <authorList>
            <person name="Mahan K.M."/>
        </authorList>
    </citation>
    <scope>NUCLEOTIDE SEQUENCE</scope>
    <source>
        <strain evidence="5">UTEX B ZZ1240</strain>
    </source>
</reference>
<dbReference type="GO" id="GO:0001514">
    <property type="term" value="P:selenocysteine incorporation"/>
    <property type="evidence" value="ECO:0007669"/>
    <property type="project" value="TreeGrafter"/>
</dbReference>
<name>A0A835ZB77_9STRA</name>
<dbReference type="PANTHER" id="PTHR43721">
    <property type="entry name" value="ELONGATION FACTOR TU-RELATED"/>
    <property type="match status" value="1"/>
</dbReference>
<evidence type="ECO:0000256" key="1">
    <source>
        <dbReference type="ARBA" id="ARBA00004229"/>
    </source>
</evidence>
<dbReference type="Pfam" id="PF21131">
    <property type="entry name" value="eEFSec_4th"/>
    <property type="match status" value="1"/>
</dbReference>
<protein>
    <recommendedName>
        <fullName evidence="2">Elongation factor Tu, chloroplastic</fullName>
    </recommendedName>
</protein>
<organism evidence="5 6">
    <name type="scientific">Tribonema minus</name>
    <dbReference type="NCBI Taxonomy" id="303371"/>
    <lineage>
        <taxon>Eukaryota</taxon>
        <taxon>Sar</taxon>
        <taxon>Stramenopiles</taxon>
        <taxon>Ochrophyta</taxon>
        <taxon>PX clade</taxon>
        <taxon>Xanthophyceae</taxon>
        <taxon>Tribonematales</taxon>
        <taxon>Tribonemataceae</taxon>
        <taxon>Tribonema</taxon>
    </lineage>
</organism>
<sequence>MEATGAVDITDGRASGGRKSKAASSSILNVNVGVLGHVDSGKTSLVRALSTVLSTAALDKHPQSRERGITLDLGFSAFTVPAPAAVAALCDSVQFTLVDCPGHASLIRTIIGGAQIIDMMLLVVDATKGMQTQTAECVVIGETTMASADDLVIVLNKADLMPEDEREARIARLQARMRRQLAGTKFARARFATVAAAPGGGGGGEGDSAQPAAPADAKQHTSAGVVELAELLRSLVRSPQRSDTGPFHMAVDHCFALRGQGTVLTGTVLSGAVEVGQMIELPELAITRKVKSMQVYRRPVQRAQQGDRVGVCVAGLDAALVERGVAAAPGALRPVRAAVAAVRAVKFFRGKCPSGGKLHVSTGHATVMATATYFGAAEMAAILVDRSPAQSEEQGTVPPPGALSDIPPVRVDWRRDFLQQPALTRGSDRPDSQAAASAATSQEGRPPLQFALLQFQTPVFAPPGGLVIGSKLDGDAGAQPAGGGAQRGTVPARAAAAEPSGGGGAGRCRICLYGRIVEAFGAGELDAARLRLYTTRERRGVIFRVGAAAGGGGGGGGASGGGGSGGSGGSGGAAHVHEVFGRDLFGRDSRVAAYVGMIVEGAQGEVGRIEGTFGQAGKFRARFPLGIAAKVGTPLRTA</sequence>
<dbReference type="PRINTS" id="PR00315">
    <property type="entry name" value="ELONGATNFCT"/>
</dbReference>
<dbReference type="Proteomes" id="UP000664859">
    <property type="component" value="Unassembled WGS sequence"/>
</dbReference>
<keyword evidence="6" id="KW-1185">Reference proteome</keyword>
<dbReference type="Gene3D" id="2.40.30.10">
    <property type="entry name" value="Translation factors"/>
    <property type="match status" value="1"/>
</dbReference>
<dbReference type="FunFam" id="2.40.30.10:FF:000052">
    <property type="entry name" value="Selenocysteine-specific elongation factor EF-Sec"/>
    <property type="match status" value="1"/>
</dbReference>
<dbReference type="AlphaFoldDB" id="A0A835ZB77"/>
<comment type="subcellular location">
    <subcellularLocation>
        <location evidence="1">Plastid</location>
        <location evidence="1">Chloroplast</location>
    </subcellularLocation>
</comment>
<gene>
    <name evidence="5" type="ORF">JKP88DRAFT_311543</name>
</gene>